<proteinExistence type="predicted"/>
<evidence type="ECO:0000313" key="2">
    <source>
        <dbReference type="EMBL" id="CUH70419.1"/>
    </source>
</evidence>
<dbReference type="RefSeq" id="WP_058241776.1">
    <property type="nucleotide sequence ID" value="NZ_CYSB01000003.1"/>
</dbReference>
<dbReference type="EMBL" id="CYSC01000005">
    <property type="protein sequence ID" value="CUH70419.1"/>
    <property type="molecule type" value="Genomic_DNA"/>
</dbReference>
<sequence>MTLQPKPEFIFERANDHIPSRECNYVIRDLCNRKEVGMLVAPSNVGKTAVAVALGAHVVQGKPILTMNTRRGAVLHICGEGGDGVKDRVYALLRDVEDAEDYLVMKSRLNLGDPDHVPELIDQLKEHLPRCETAISMIIIDTFIHAIADLNENFSNEMSIATSGAQTIAEELDAHVLLVHHTGRDEDKGGRGSSAIRTNVDSEFTIKKNEDTGACVVNTTKQRNMAGDLRFSYLLEKVKLCTDVEGFDRFTVKATLLDGSLSTDDVAPAKFSPLQAAAWTALKGIQADEKTGAMTSDILKAIPPELHPKGVNPNAKVTTLRGALTKLEVAGKLNGVKNGSGNYFWSLT</sequence>
<dbReference type="Pfam" id="PF13481">
    <property type="entry name" value="AAA_25"/>
    <property type="match status" value="1"/>
</dbReference>
<keyword evidence="3" id="KW-1185">Reference proteome</keyword>
<dbReference type="OrthoDB" id="1496333at2"/>
<gene>
    <name evidence="1" type="ORF">TL5118_00005</name>
    <name evidence="2" type="ORF">TL5120_00195</name>
</gene>
<dbReference type="Proteomes" id="UP000051887">
    <property type="component" value="Unassembled WGS sequence"/>
</dbReference>
<accession>A0A0P1G7V7</accession>
<dbReference type="AlphaFoldDB" id="A0A0P1G7V7"/>
<evidence type="ECO:0008006" key="5">
    <source>
        <dbReference type="Google" id="ProtNLM"/>
    </source>
</evidence>
<reference evidence="1 3" key="2">
    <citation type="submission" date="2015-09" db="EMBL/GenBank/DDBJ databases">
        <authorList>
            <person name="Rodrigo-Torres L."/>
            <person name="Arahal D.R."/>
        </authorList>
    </citation>
    <scope>NUCLEOTIDE SEQUENCE [LARGE SCALE GENOMIC DNA]</scope>
    <source>
        <strain evidence="1 3">CECT 5118</strain>
    </source>
</reference>
<dbReference type="Proteomes" id="UP000051086">
    <property type="component" value="Unassembled WGS sequence"/>
</dbReference>
<dbReference type="Gene3D" id="3.40.50.300">
    <property type="entry name" value="P-loop containing nucleotide triphosphate hydrolases"/>
    <property type="match status" value="1"/>
</dbReference>
<dbReference type="EMBL" id="CYSB01000003">
    <property type="protein sequence ID" value="CUH62393.1"/>
    <property type="molecule type" value="Genomic_DNA"/>
</dbReference>
<organism evidence="2 4">
    <name type="scientific">Thalassovita autumnalis</name>
    <dbReference type="NCBI Taxonomy" id="2072972"/>
    <lineage>
        <taxon>Bacteria</taxon>
        <taxon>Pseudomonadati</taxon>
        <taxon>Pseudomonadota</taxon>
        <taxon>Alphaproteobacteria</taxon>
        <taxon>Rhodobacterales</taxon>
        <taxon>Roseobacteraceae</taxon>
        <taxon>Thalassovita</taxon>
    </lineage>
</organism>
<dbReference type="SUPFAM" id="SSF52540">
    <property type="entry name" value="P-loop containing nucleoside triphosphate hydrolases"/>
    <property type="match status" value="1"/>
</dbReference>
<dbReference type="InterPro" id="IPR027417">
    <property type="entry name" value="P-loop_NTPase"/>
</dbReference>
<reference evidence="2 4" key="1">
    <citation type="submission" date="2015-09" db="EMBL/GenBank/DDBJ databases">
        <authorList>
            <consortium name="Swine Surveillance"/>
        </authorList>
    </citation>
    <scope>NUCLEOTIDE SEQUENCE [LARGE SCALE GENOMIC DNA]</scope>
    <source>
        <strain evidence="2 4">5120</strain>
    </source>
</reference>
<evidence type="ECO:0000313" key="4">
    <source>
        <dbReference type="Proteomes" id="UP000051887"/>
    </source>
</evidence>
<evidence type="ECO:0000313" key="3">
    <source>
        <dbReference type="Proteomes" id="UP000051086"/>
    </source>
</evidence>
<evidence type="ECO:0000313" key="1">
    <source>
        <dbReference type="EMBL" id="CUH62393.1"/>
    </source>
</evidence>
<name>A0A0P1G7V7_9RHOB</name>
<protein>
    <recommendedName>
        <fullName evidence="5">Regulatory protein RepA</fullName>
    </recommendedName>
</protein>